<reference evidence="7 8" key="1">
    <citation type="submission" date="2011-05" db="EMBL/GenBank/DDBJ databases">
        <title>Whole genome sequence of Microlunatus phosphovorus NM-1.</title>
        <authorList>
            <person name="Hosoyama A."/>
            <person name="Sasaki K."/>
            <person name="Harada T."/>
            <person name="Igarashi R."/>
            <person name="Kawakoshi A."/>
            <person name="Sasagawa M."/>
            <person name="Fukada J."/>
            <person name="Nakamura S."/>
            <person name="Katano Y."/>
            <person name="Hanada S."/>
            <person name="Kamagata Y."/>
            <person name="Nakamura N."/>
            <person name="Yamazaki S."/>
            <person name="Fujita N."/>
        </authorList>
    </citation>
    <scope>NUCLEOTIDE SEQUENCE [LARGE SCALE GENOMIC DNA]</scope>
    <source>
        <strain evidence="8">ATCC 700054 / DSM 10555 / JCM 9379 / NBRC 101784 / NCIMB 13414 / VKM Ac-1990 / NM-1</strain>
    </source>
</reference>
<feature type="compositionally biased region" description="Low complexity" evidence="5">
    <location>
        <begin position="52"/>
        <end position="68"/>
    </location>
</feature>
<keyword evidence="3 4" id="KW-0067">ATP-binding</keyword>
<dbReference type="KEGG" id="mph:MLP_08750"/>
<dbReference type="PROSITE" id="PS50975">
    <property type="entry name" value="ATP_GRASP"/>
    <property type="match status" value="1"/>
</dbReference>
<dbReference type="InterPro" id="IPR011761">
    <property type="entry name" value="ATP-grasp"/>
</dbReference>
<dbReference type="PANTHER" id="PTHR43585:SF2">
    <property type="entry name" value="ATP-GRASP ENZYME FSQD"/>
    <property type="match status" value="1"/>
</dbReference>
<dbReference type="GO" id="GO:0046872">
    <property type="term" value="F:metal ion binding"/>
    <property type="evidence" value="ECO:0007669"/>
    <property type="project" value="InterPro"/>
</dbReference>
<dbReference type="STRING" id="1032480.MLP_08750"/>
<organism evidence="7 8">
    <name type="scientific">Microlunatus phosphovorus (strain ATCC 700054 / DSM 10555 / JCM 9379 / NBRC 101784 / NCIMB 13414 / VKM Ac-1990 / NM-1)</name>
    <dbReference type="NCBI Taxonomy" id="1032480"/>
    <lineage>
        <taxon>Bacteria</taxon>
        <taxon>Bacillati</taxon>
        <taxon>Actinomycetota</taxon>
        <taxon>Actinomycetes</taxon>
        <taxon>Propionibacteriales</taxon>
        <taxon>Propionibacteriaceae</taxon>
        <taxon>Microlunatus</taxon>
    </lineage>
</organism>
<evidence type="ECO:0000313" key="7">
    <source>
        <dbReference type="EMBL" id="BAK33889.1"/>
    </source>
</evidence>
<protein>
    <recommendedName>
        <fullName evidence="6">ATP-grasp domain-containing protein</fullName>
    </recommendedName>
</protein>
<feature type="region of interest" description="Disordered" evidence="5">
    <location>
        <begin position="45"/>
        <end position="78"/>
    </location>
</feature>
<dbReference type="PANTHER" id="PTHR43585">
    <property type="entry name" value="FUMIPYRROLE BIOSYNTHESIS PROTEIN C"/>
    <property type="match status" value="1"/>
</dbReference>
<accession>F5XM10</accession>
<gene>
    <name evidence="7" type="ordered locus">MLP_08750</name>
</gene>
<dbReference type="OrthoDB" id="6964321at2"/>
<sequence length="449" mass="48150">MKPPAVILLGGMVATWNHRFLHAARRRGLAVLLVDGPTTGLAGLVEQRRSASSESRSSESPSSESPSSGHPLHGVTDCAEREPGEVGGVLEACLDWTDRWDVRGICSLREEFVEAAGLVTDLLGLSGPGLRASRVSRNKFLQRRYLSAWSPRSDLVVPAARVARVAAWDRFPAVVKPIGRLASSGVQLVLTPAELVEALEAYQPGEVLQFEERVVGPEFSVESLSRNGECLYVEVTEKRTTEGDSPYFVELGHTTPAVNLTESARANLLAAHAAVLNRLQFGTGIAHGEYRVTARGRVVLTEVAVRPPGDSILALHWLATGTPLEDALIGLAVGEDVVPPSHPRRYARQVYLPHQPGTLSGMAAPNGAGLGVTWFDRAAAHDPVREAGAATDPPTVRCLMALKPLGSQLGPLRESADRVSMFVIDATSPDALDQLEAQVSRDVHLEVSR</sequence>
<proteinExistence type="predicted"/>
<dbReference type="AlphaFoldDB" id="F5XM10"/>
<dbReference type="Proteomes" id="UP000007947">
    <property type="component" value="Chromosome"/>
</dbReference>
<dbReference type="GO" id="GO:0016874">
    <property type="term" value="F:ligase activity"/>
    <property type="evidence" value="ECO:0007669"/>
    <property type="project" value="UniProtKB-KW"/>
</dbReference>
<evidence type="ECO:0000256" key="1">
    <source>
        <dbReference type="ARBA" id="ARBA00022598"/>
    </source>
</evidence>
<keyword evidence="1" id="KW-0436">Ligase</keyword>
<dbReference type="Gene3D" id="3.30.470.20">
    <property type="entry name" value="ATP-grasp fold, B domain"/>
    <property type="match status" value="1"/>
</dbReference>
<name>F5XM10_MICPN</name>
<keyword evidence="2 4" id="KW-0547">Nucleotide-binding</keyword>
<evidence type="ECO:0000256" key="4">
    <source>
        <dbReference type="PROSITE-ProRule" id="PRU00409"/>
    </source>
</evidence>
<evidence type="ECO:0000256" key="3">
    <source>
        <dbReference type="ARBA" id="ARBA00022840"/>
    </source>
</evidence>
<dbReference type="Pfam" id="PF13535">
    <property type="entry name" value="ATP-grasp_4"/>
    <property type="match status" value="1"/>
</dbReference>
<dbReference type="EMBL" id="AP012204">
    <property type="protein sequence ID" value="BAK33889.1"/>
    <property type="molecule type" value="Genomic_DNA"/>
</dbReference>
<dbReference type="HOGENOM" id="CLU_626873_0_0_11"/>
<dbReference type="GO" id="GO:0005524">
    <property type="term" value="F:ATP binding"/>
    <property type="evidence" value="ECO:0007669"/>
    <property type="project" value="UniProtKB-UniRule"/>
</dbReference>
<dbReference type="Gene3D" id="3.40.50.20">
    <property type="match status" value="1"/>
</dbReference>
<evidence type="ECO:0000256" key="2">
    <source>
        <dbReference type="ARBA" id="ARBA00022741"/>
    </source>
</evidence>
<evidence type="ECO:0000259" key="6">
    <source>
        <dbReference type="PROSITE" id="PS50975"/>
    </source>
</evidence>
<dbReference type="SUPFAM" id="SSF56059">
    <property type="entry name" value="Glutathione synthetase ATP-binding domain-like"/>
    <property type="match status" value="1"/>
</dbReference>
<keyword evidence="8" id="KW-1185">Reference proteome</keyword>
<dbReference type="InterPro" id="IPR052032">
    <property type="entry name" value="ATP-dep_AA_Ligase"/>
</dbReference>
<feature type="domain" description="ATP-grasp" evidence="6">
    <location>
        <begin position="143"/>
        <end position="333"/>
    </location>
</feature>
<dbReference type="eggNOG" id="COG1181">
    <property type="taxonomic scope" value="Bacteria"/>
</dbReference>
<dbReference type="RefSeq" id="WP_013861774.1">
    <property type="nucleotide sequence ID" value="NC_015635.1"/>
</dbReference>
<evidence type="ECO:0000313" key="8">
    <source>
        <dbReference type="Proteomes" id="UP000007947"/>
    </source>
</evidence>
<evidence type="ECO:0000256" key="5">
    <source>
        <dbReference type="SAM" id="MobiDB-lite"/>
    </source>
</evidence>